<dbReference type="Gene3D" id="3.40.50.2300">
    <property type="match status" value="2"/>
</dbReference>
<dbReference type="eggNOG" id="COG1744">
    <property type="taxonomic scope" value="Bacteria"/>
</dbReference>
<dbReference type="RefSeq" id="WP_027637290.1">
    <property type="nucleotide sequence ID" value="NZ_BAAACD010000045.1"/>
</dbReference>
<dbReference type="InterPro" id="IPR003760">
    <property type="entry name" value="PnrA-like"/>
</dbReference>
<feature type="domain" description="ABC transporter substrate-binding protein PnrA-like" evidence="8">
    <location>
        <begin position="44"/>
        <end position="357"/>
    </location>
</feature>
<dbReference type="Pfam" id="PF02608">
    <property type="entry name" value="Bmp"/>
    <property type="match status" value="1"/>
</dbReference>
<evidence type="ECO:0000256" key="7">
    <source>
        <dbReference type="SAM" id="SignalP"/>
    </source>
</evidence>
<evidence type="ECO:0000313" key="10">
    <source>
        <dbReference type="EMBL" id="SFF64339.1"/>
    </source>
</evidence>
<evidence type="ECO:0000256" key="1">
    <source>
        <dbReference type="ARBA" id="ARBA00004193"/>
    </source>
</evidence>
<feature type="signal peptide" evidence="7">
    <location>
        <begin position="1"/>
        <end position="21"/>
    </location>
</feature>
<evidence type="ECO:0000256" key="2">
    <source>
        <dbReference type="ARBA" id="ARBA00008610"/>
    </source>
</evidence>
<dbReference type="OrthoDB" id="9769871at2"/>
<feature type="chain" id="PRO_5038217010" evidence="7">
    <location>
        <begin position="22"/>
        <end position="370"/>
    </location>
</feature>
<evidence type="ECO:0000313" key="12">
    <source>
        <dbReference type="Proteomes" id="UP000246114"/>
    </source>
</evidence>
<evidence type="ECO:0000313" key="9">
    <source>
        <dbReference type="EMBL" id="PWL51348.1"/>
    </source>
</evidence>
<keyword evidence="4 7" id="KW-0732">Signal</keyword>
<keyword evidence="11" id="KW-1185">Reference proteome</keyword>
<protein>
    <submittedName>
        <fullName evidence="9">BMP family ABC transporter substrate-binding protein</fullName>
    </submittedName>
    <submittedName>
        <fullName evidence="10">Nucleoside-binding protein</fullName>
    </submittedName>
</protein>
<reference evidence="9 12" key="2">
    <citation type="submission" date="2018-03" db="EMBL/GenBank/DDBJ databases">
        <title>The uncultured portion of the human microbiome is neutrally assembled.</title>
        <authorList>
            <person name="Jeraldo P."/>
            <person name="Boardman L."/>
            <person name="White B.A."/>
            <person name="Nelson H."/>
            <person name="Goldenfeld N."/>
            <person name="Chia N."/>
        </authorList>
    </citation>
    <scope>NUCLEOTIDE SEQUENCE [LARGE SCALE GENOMIC DNA]</scope>
    <source>
        <strain evidence="9">CIM:MAG 903</strain>
    </source>
</reference>
<keyword evidence="3" id="KW-1003">Cell membrane</keyword>
<dbReference type="AlphaFoldDB" id="A0A1I2KDF5"/>
<evidence type="ECO:0000313" key="11">
    <source>
        <dbReference type="Proteomes" id="UP000182135"/>
    </source>
</evidence>
<gene>
    <name evidence="9" type="ORF">DBY38_15010</name>
    <name evidence="10" type="ORF">SAMN04487885_10551</name>
</gene>
<evidence type="ECO:0000256" key="5">
    <source>
        <dbReference type="ARBA" id="ARBA00023136"/>
    </source>
</evidence>
<dbReference type="CDD" id="cd06354">
    <property type="entry name" value="PBP1_PrnA-like"/>
    <property type="match status" value="1"/>
</dbReference>
<evidence type="ECO:0000259" key="8">
    <source>
        <dbReference type="Pfam" id="PF02608"/>
    </source>
</evidence>
<comment type="similarity">
    <text evidence="2">Belongs to the BMP lipoprotein family.</text>
</comment>
<dbReference type="STRING" id="1529.SAMN04487885_10551"/>
<keyword evidence="5" id="KW-0472">Membrane</keyword>
<dbReference type="InterPro" id="IPR028082">
    <property type="entry name" value="Peripla_BP_I"/>
</dbReference>
<sequence length="370" mass="38917">MKRKRLVAAIAAFSVVATLFAGCGSDSSSDAGKKDDGKAKLKVGLVTDQGGVHDGSFNESANRGISEAVTELGIEQIPSIESKQQDAYLPNLQTMSGAADLTVGAGFMMADSMKNIATQKADKKFLMIDAEVKVDNVLSVLFKEHEGSFLAGVLAGKLTKTNKIGFVGGVDGDVIQRFEAGFVAGVSSVNPEAGKLLMPKDDKTPGQMVKYVASFDDAGKGYEAAKMLINEGADIVYHAAGGAGLGVFKAVKELTTADAPKYAIGVDSDQAKTEGGKPFADVILFSMEKKVDVAVKRVVKELQDDKFTGGKTETLGLKEGAVGISPTRLAVVTDDLMKLSQNAEQQIKDGKITVPATRAELVNYKAPEIK</sequence>
<dbReference type="EMBL" id="QAMZ01000057">
    <property type="protein sequence ID" value="PWL51348.1"/>
    <property type="molecule type" value="Genomic_DNA"/>
</dbReference>
<keyword evidence="6" id="KW-0449">Lipoprotein</keyword>
<name>A0A1I2KDF5_9CLOT</name>
<evidence type="ECO:0000256" key="4">
    <source>
        <dbReference type="ARBA" id="ARBA00022729"/>
    </source>
</evidence>
<dbReference type="Proteomes" id="UP000182135">
    <property type="component" value="Unassembled WGS sequence"/>
</dbReference>
<proteinExistence type="inferred from homology"/>
<dbReference type="SUPFAM" id="SSF53822">
    <property type="entry name" value="Periplasmic binding protein-like I"/>
    <property type="match status" value="1"/>
</dbReference>
<dbReference type="PANTHER" id="PTHR34296">
    <property type="entry name" value="TRANSCRIPTIONAL ACTIVATOR PROTEIN MED"/>
    <property type="match status" value="1"/>
</dbReference>
<dbReference type="Proteomes" id="UP000246114">
    <property type="component" value="Unassembled WGS sequence"/>
</dbReference>
<dbReference type="PROSITE" id="PS51257">
    <property type="entry name" value="PROKAR_LIPOPROTEIN"/>
    <property type="match status" value="1"/>
</dbReference>
<dbReference type="PANTHER" id="PTHR34296:SF2">
    <property type="entry name" value="ABC TRANSPORTER GUANOSINE-BINDING PROTEIN NUPN"/>
    <property type="match status" value="1"/>
</dbReference>
<dbReference type="InterPro" id="IPR050957">
    <property type="entry name" value="BMP_lipoprotein"/>
</dbReference>
<dbReference type="EMBL" id="FOOE01000005">
    <property type="protein sequence ID" value="SFF64339.1"/>
    <property type="molecule type" value="Genomic_DNA"/>
</dbReference>
<comment type="subcellular location">
    <subcellularLocation>
        <location evidence="1">Cell membrane</location>
        <topology evidence="1">Lipid-anchor</topology>
    </subcellularLocation>
</comment>
<dbReference type="GO" id="GO:0005886">
    <property type="term" value="C:plasma membrane"/>
    <property type="evidence" value="ECO:0007669"/>
    <property type="project" value="UniProtKB-SubCell"/>
</dbReference>
<organism evidence="10 11">
    <name type="scientific">Clostridium cadaveris</name>
    <dbReference type="NCBI Taxonomy" id="1529"/>
    <lineage>
        <taxon>Bacteria</taxon>
        <taxon>Bacillati</taxon>
        <taxon>Bacillota</taxon>
        <taxon>Clostridia</taxon>
        <taxon>Eubacteriales</taxon>
        <taxon>Clostridiaceae</taxon>
        <taxon>Clostridium</taxon>
    </lineage>
</organism>
<reference evidence="10 11" key="1">
    <citation type="submission" date="2016-10" db="EMBL/GenBank/DDBJ databases">
        <authorList>
            <person name="de Groot N.N."/>
        </authorList>
    </citation>
    <scope>NUCLEOTIDE SEQUENCE [LARGE SCALE GENOMIC DNA]</scope>
    <source>
        <strain evidence="10 11">NLAE-zl-G419</strain>
    </source>
</reference>
<evidence type="ECO:0000256" key="3">
    <source>
        <dbReference type="ARBA" id="ARBA00022475"/>
    </source>
</evidence>
<evidence type="ECO:0000256" key="6">
    <source>
        <dbReference type="ARBA" id="ARBA00023288"/>
    </source>
</evidence>
<accession>A0A1I2KDF5</accession>